<dbReference type="AlphaFoldDB" id="A0A7T4DHD9"/>
<dbReference type="Proteomes" id="UP000595374">
    <property type="component" value="Chromosome"/>
</dbReference>
<protein>
    <submittedName>
        <fullName evidence="1">Metallopeptidase family protein</fullName>
    </submittedName>
</protein>
<gene>
    <name evidence="1" type="ORF">I6H47_09860</name>
</gene>
<dbReference type="EMBL" id="CP065989">
    <property type="protein sequence ID" value="QQB13160.1"/>
    <property type="molecule type" value="Genomic_DNA"/>
</dbReference>
<dbReference type="SUPFAM" id="SSF55486">
    <property type="entry name" value="Metalloproteases ('zincins'), catalytic domain"/>
    <property type="match status" value="1"/>
</dbReference>
<name>A0A7T4DHD9_9MICO</name>
<sequence>MNVRRRRDRHGRGLRSSLFRADVPARATRAESFARVAAEEFARHREQEPDLLAEVVLAIDVVPPPGSTEPSFGRVFPATPQRRTHIVLYRRPIEYHSLGGTRETLIAEVIADQVALLRGAQG</sequence>
<evidence type="ECO:0000313" key="2">
    <source>
        <dbReference type="Proteomes" id="UP000595374"/>
    </source>
</evidence>
<evidence type="ECO:0000313" key="1">
    <source>
        <dbReference type="EMBL" id="QQB13160.1"/>
    </source>
</evidence>
<dbReference type="RefSeq" id="WP_198498384.1">
    <property type="nucleotide sequence ID" value="NZ_CP065989.1"/>
</dbReference>
<dbReference type="CDD" id="cd12954">
    <property type="entry name" value="MMP_TTHA0227_like_1"/>
    <property type="match status" value="1"/>
</dbReference>
<organism evidence="1 2">
    <name type="scientific">Brevibacterium casei</name>
    <dbReference type="NCBI Taxonomy" id="33889"/>
    <lineage>
        <taxon>Bacteria</taxon>
        <taxon>Bacillati</taxon>
        <taxon>Actinomycetota</taxon>
        <taxon>Actinomycetes</taxon>
        <taxon>Micrococcales</taxon>
        <taxon>Brevibacteriaceae</taxon>
        <taxon>Brevibacterium</taxon>
    </lineage>
</organism>
<proteinExistence type="predicted"/>
<accession>A0A7T4DHD9</accession>
<reference evidence="1 2" key="1">
    <citation type="submission" date="2020-12" db="EMBL/GenBank/DDBJ databases">
        <title>FDA dAtabase for Regulatory Grade micrObial Sequences (FDA-ARGOS): Supporting development and validation of Infectious Disease Dx tests.</title>
        <authorList>
            <person name="Sproer C."/>
            <person name="Gronow S."/>
            <person name="Severitt S."/>
            <person name="Schroder I."/>
            <person name="Tallon L."/>
            <person name="Sadzewicz L."/>
            <person name="Zhao X."/>
            <person name="Boylan J."/>
            <person name="Ott S."/>
            <person name="Bowen H."/>
            <person name="Vavikolanu K."/>
            <person name="Mehta A."/>
            <person name="Aluvathingal J."/>
            <person name="Nadendla S."/>
            <person name="Lowell S."/>
            <person name="Myers T."/>
            <person name="Yan Y."/>
            <person name="Sichtig H."/>
        </authorList>
    </citation>
    <scope>NUCLEOTIDE SEQUENCE [LARGE SCALE GENOMIC DNA]</scope>
    <source>
        <strain evidence="1 2">FDAARGOS_990</strain>
    </source>
</reference>